<evidence type="ECO:0000256" key="2">
    <source>
        <dbReference type="SAM" id="Phobius"/>
    </source>
</evidence>
<accession>G0HE91</accession>
<keyword evidence="2" id="KW-0472">Membrane</keyword>
<evidence type="ECO:0000256" key="1">
    <source>
        <dbReference type="SAM" id="MobiDB-lite"/>
    </source>
</evidence>
<dbReference type="Proteomes" id="UP000006659">
    <property type="component" value="Chromosome"/>
</dbReference>
<dbReference type="EMBL" id="CP002917">
    <property type="protein sequence ID" value="AEK36483.1"/>
    <property type="molecule type" value="Genomic_DNA"/>
</dbReference>
<dbReference type="AlphaFoldDB" id="G0HE91"/>
<sequence>MDPPCRVVPVRDGVSRDGSAEGVAAGAGAAGVGVVDGEPLGLDRVGEVDLRTREVRGRHLVHDKVHAVEVVDVVAVEAAVVEEELVAQAGTTARLHGDAQGQVVTALLGQQGGSLFGGGTGHFDTGGLLGSGHLFLLGITVGCHATPVQPTFPATYSRDTSRGTLPLQRDLVGTPPLSCSSLWGVKLPWNKDADTPGDNAADENIGAFEDTFEDASLPKGQTPKKGRPTPKRNEVERQAGTRRAHYDAPLTPKEARERKKAEKDSMTKEEFKEKKRREREEAASARKKANERMMAGDPNYLLPRDQGKEKLFVRNYVDSRRYMMNMFLPIALIVVLVMIIGMSAPQIANLVSLIMLFVIVLLVIEGFFLGRKVNKLVDERFPERAFGRWTLGFYAFTRATMIRRMRTPAPQVNIGDTV</sequence>
<dbReference type="eggNOG" id="ENOG5031D67">
    <property type="taxonomic scope" value="Bacteria"/>
</dbReference>
<protein>
    <recommendedName>
        <fullName evidence="5">DUF3043 domain-containing protein</fullName>
    </recommendedName>
</protein>
<dbReference type="KEGG" id="cva:CVAR_1127"/>
<name>G0HE91_CORVD</name>
<dbReference type="STRING" id="858619.CVAR_1127"/>
<evidence type="ECO:0008006" key="5">
    <source>
        <dbReference type="Google" id="ProtNLM"/>
    </source>
</evidence>
<evidence type="ECO:0000313" key="4">
    <source>
        <dbReference type="Proteomes" id="UP000006659"/>
    </source>
</evidence>
<proteinExistence type="predicted"/>
<feature type="transmembrane region" description="Helical" evidence="2">
    <location>
        <begin position="322"/>
        <end position="344"/>
    </location>
</feature>
<keyword evidence="2" id="KW-1133">Transmembrane helix</keyword>
<keyword evidence="2" id="KW-0812">Transmembrane</keyword>
<organism evidence="3 4">
    <name type="scientific">Corynebacterium variabile (strain DSM 44702 / CIP 107183 / JCM 12073 / NCIMB 30131)</name>
    <name type="common">Corynebacterium mooreparkense</name>
    <dbReference type="NCBI Taxonomy" id="858619"/>
    <lineage>
        <taxon>Bacteria</taxon>
        <taxon>Bacillati</taxon>
        <taxon>Actinomycetota</taxon>
        <taxon>Actinomycetes</taxon>
        <taxon>Mycobacteriales</taxon>
        <taxon>Corynebacteriaceae</taxon>
        <taxon>Corynebacterium</taxon>
    </lineage>
</organism>
<dbReference type="Pfam" id="PF11241">
    <property type="entry name" value="DUF3043"/>
    <property type="match status" value="1"/>
</dbReference>
<gene>
    <name evidence="3" type="ordered locus">CVAR_1127</name>
</gene>
<feature type="transmembrane region" description="Helical" evidence="2">
    <location>
        <begin position="350"/>
        <end position="370"/>
    </location>
</feature>
<feature type="compositionally biased region" description="Basic and acidic residues" evidence="1">
    <location>
        <begin position="253"/>
        <end position="289"/>
    </location>
</feature>
<evidence type="ECO:0000313" key="3">
    <source>
        <dbReference type="EMBL" id="AEK36483.1"/>
    </source>
</evidence>
<reference evidence="3 4" key="1">
    <citation type="journal article" date="2011" name="BMC Genomics">
        <title>Complete genome sequence of Corynebacterium variabile DSM 44702 isolated from the surface of smear-ripened cheeses and insights into cheese ripening and flavor generation.</title>
        <authorList>
            <person name="Schroeder J."/>
            <person name="Maus I."/>
            <person name="Trost E."/>
            <person name="Tauch A."/>
        </authorList>
    </citation>
    <scope>NUCLEOTIDE SEQUENCE [LARGE SCALE GENOMIC DNA]</scope>
    <source>
        <strain evidence="4">DSM 44702 / JCM 12073 / NCIMB 30131</strain>
    </source>
</reference>
<dbReference type="InterPro" id="IPR021403">
    <property type="entry name" value="DUF3043"/>
</dbReference>
<dbReference type="HOGENOM" id="CLU_656756_0_0_11"/>
<feature type="region of interest" description="Disordered" evidence="1">
    <location>
        <begin position="211"/>
        <end position="289"/>
    </location>
</feature>